<accession>T4VSF2</accession>
<sequence length="222" mass="25836">MEGKIYTMKIANITNGEVFNKYFERTFCTKGIPFNEAIMVGNSTSNVFSNEFCINRASQLNVSIEEYYKKSHAFFKFTKELEQYEEIILWFGSDTFCQLNLLTILCFLETQNYKGNVFTVIIDDESFNIVREKTYIALGSYQALYEKILLHKEYVQGNDSIMDKAISLYFDYLSDKGKLAMIIKNNNTLSENQLIEKLLLEGTDYGISDLQAYHLIKKYLLK</sequence>
<reference evidence="1 2" key="1">
    <citation type="submission" date="2013-06" db="EMBL/GenBank/DDBJ databases">
        <authorList>
            <person name="Walk S."/>
            <person name="Aronoff D."/>
            <person name="Young V.Y."/>
            <person name="Marsh J."/>
            <person name="Harrison L."/>
            <person name="Daugherty S.C."/>
            <person name="Shefchek K.A."/>
            <person name="Hine E.E."/>
            <person name="Tallon L.J."/>
            <person name="Sadzewicz L.K."/>
            <person name="Rasko D.A."/>
        </authorList>
    </citation>
    <scope>NUCLEOTIDE SEQUENCE [LARGE SCALE GENOMIC DNA]</scope>
    <source>
        <strain evidence="1 2">ATCC 638</strain>
    </source>
</reference>
<dbReference type="AlphaFoldDB" id="T4VSF2"/>
<proteinExistence type="predicted"/>
<comment type="caution">
    <text evidence="1">The sequence shown here is derived from an EMBL/GenBank/DDBJ whole genome shotgun (WGS) entry which is preliminary data.</text>
</comment>
<evidence type="ECO:0000313" key="1">
    <source>
        <dbReference type="EMBL" id="EQK44055.1"/>
    </source>
</evidence>
<dbReference type="EMBL" id="AVNC01000014">
    <property type="protein sequence ID" value="EQK44055.1"/>
    <property type="molecule type" value="Genomic_DNA"/>
</dbReference>
<evidence type="ECO:0008006" key="3">
    <source>
        <dbReference type="Google" id="ProtNLM"/>
    </source>
</evidence>
<name>T4VSF2_PARBF</name>
<organism evidence="1 2">
    <name type="scientific">Paraclostridium bifermentans ATCC 638 = DSM 14991</name>
    <dbReference type="NCBI Taxonomy" id="1233171"/>
    <lineage>
        <taxon>Bacteria</taxon>
        <taxon>Bacillati</taxon>
        <taxon>Bacillota</taxon>
        <taxon>Clostridia</taxon>
        <taxon>Peptostreptococcales</taxon>
        <taxon>Peptostreptococcaceae</taxon>
        <taxon>Paraclostridium</taxon>
    </lineage>
</organism>
<gene>
    <name evidence="1" type="ORF">C672_0583</name>
</gene>
<protein>
    <recommendedName>
        <fullName evidence="3">DUF1835 domain-containing protein</fullName>
    </recommendedName>
</protein>
<evidence type="ECO:0000313" key="2">
    <source>
        <dbReference type="Proteomes" id="UP000015688"/>
    </source>
</evidence>
<dbReference type="Proteomes" id="UP000015688">
    <property type="component" value="Unassembled WGS sequence"/>
</dbReference>
<dbReference type="PATRIC" id="fig|1233171.3.peg.486"/>